<feature type="region of interest" description="Disordered" evidence="1">
    <location>
        <begin position="15"/>
        <end position="41"/>
    </location>
</feature>
<organism evidence="2 3">
    <name type="scientific">Halapricum desulfuricans</name>
    <dbReference type="NCBI Taxonomy" id="2841257"/>
    <lineage>
        <taxon>Archaea</taxon>
        <taxon>Methanobacteriati</taxon>
        <taxon>Methanobacteriota</taxon>
        <taxon>Stenosarchaea group</taxon>
        <taxon>Halobacteria</taxon>
        <taxon>Halobacteriales</taxon>
        <taxon>Haloarculaceae</taxon>
        <taxon>Halapricum</taxon>
    </lineage>
</organism>
<dbReference type="EMBL" id="CP064788">
    <property type="protein sequence ID" value="QSG08247.1"/>
    <property type="molecule type" value="Genomic_DNA"/>
</dbReference>
<reference evidence="2 3" key="1">
    <citation type="submission" date="2020-11" db="EMBL/GenBank/DDBJ databases">
        <title>Carbohydrate-dependent, anaerobic sulfur respiration: A novel catabolism in halophilic archaea.</title>
        <authorList>
            <person name="Sorokin D.Y."/>
            <person name="Messina E."/>
            <person name="Smedile F."/>
            <person name="La Cono V."/>
            <person name="Hallsworth J.E."/>
            <person name="Yakimov M.M."/>
        </authorList>
    </citation>
    <scope>NUCLEOTIDE SEQUENCE [LARGE SCALE GENOMIC DNA]</scope>
    <source>
        <strain evidence="2 3">HSR12-2</strain>
    </source>
</reference>
<dbReference type="Proteomes" id="UP000662973">
    <property type="component" value="Chromosome"/>
</dbReference>
<accession>A0A897N6B2</accession>
<protein>
    <submittedName>
        <fullName evidence="2">Uncharacterized protein</fullName>
    </submittedName>
</protein>
<evidence type="ECO:0000313" key="3">
    <source>
        <dbReference type="Proteomes" id="UP000662973"/>
    </source>
</evidence>
<name>A0A897N6B2_9EURY</name>
<proteinExistence type="predicted"/>
<sequence>MGVIFGMDRRCRRRTAADATASPLTTAVRTGGQLPEEPVVE</sequence>
<evidence type="ECO:0000256" key="1">
    <source>
        <dbReference type="SAM" id="MobiDB-lite"/>
    </source>
</evidence>
<keyword evidence="3" id="KW-1185">Reference proteome</keyword>
<gene>
    <name evidence="2" type="ORF">HSR122_0843</name>
</gene>
<dbReference type="AlphaFoldDB" id="A0A897N6B2"/>
<dbReference type="KEGG" id="hds:HSR122_0843"/>
<evidence type="ECO:0000313" key="2">
    <source>
        <dbReference type="EMBL" id="QSG08247.1"/>
    </source>
</evidence>